<reference evidence="2 3" key="1">
    <citation type="submission" date="2021-01" db="EMBL/GenBank/DDBJ databases">
        <title>Whole genome shotgun sequence of Plantactinospora mayteni NBRC 109088.</title>
        <authorList>
            <person name="Komaki H."/>
            <person name="Tamura T."/>
        </authorList>
    </citation>
    <scope>NUCLEOTIDE SEQUENCE [LARGE SCALE GENOMIC DNA]</scope>
    <source>
        <strain evidence="2 3">NBRC 109088</strain>
    </source>
</reference>
<keyword evidence="3" id="KW-1185">Reference proteome</keyword>
<dbReference type="EMBL" id="BONX01000046">
    <property type="protein sequence ID" value="GIG99699.1"/>
    <property type="molecule type" value="Genomic_DNA"/>
</dbReference>
<evidence type="ECO:0000256" key="1">
    <source>
        <dbReference type="SAM" id="MobiDB-lite"/>
    </source>
</evidence>
<feature type="compositionally biased region" description="Basic and acidic residues" evidence="1">
    <location>
        <begin position="93"/>
        <end position="112"/>
    </location>
</feature>
<evidence type="ECO:0000313" key="2">
    <source>
        <dbReference type="EMBL" id="GIG99699.1"/>
    </source>
</evidence>
<proteinExistence type="predicted"/>
<comment type="caution">
    <text evidence="2">The sequence shown here is derived from an EMBL/GenBank/DDBJ whole genome shotgun (WGS) entry which is preliminary data.</text>
</comment>
<feature type="region of interest" description="Disordered" evidence="1">
    <location>
        <begin position="85"/>
        <end position="112"/>
    </location>
</feature>
<name>A0ABQ4EYF2_9ACTN</name>
<protein>
    <submittedName>
        <fullName evidence="2">Uncharacterized protein</fullName>
    </submittedName>
</protein>
<gene>
    <name evidence="2" type="ORF">Pma05_62720</name>
</gene>
<sequence length="112" mass="11825">MAVGRWVPVGTANGGGVASKETVLHLVGLGRSYQEIGATLGIPAGQAYLVGTGIPADGGGTVTRAQRQRPGVLPSRTQALVNPREVNPTTSRRVRDWMRDRARADGLARPDR</sequence>
<dbReference type="Proteomes" id="UP000621500">
    <property type="component" value="Unassembled WGS sequence"/>
</dbReference>
<organism evidence="2 3">
    <name type="scientific">Plantactinospora mayteni</name>
    <dbReference type="NCBI Taxonomy" id="566021"/>
    <lineage>
        <taxon>Bacteria</taxon>
        <taxon>Bacillati</taxon>
        <taxon>Actinomycetota</taxon>
        <taxon>Actinomycetes</taxon>
        <taxon>Micromonosporales</taxon>
        <taxon>Micromonosporaceae</taxon>
        <taxon>Plantactinospora</taxon>
    </lineage>
</organism>
<accession>A0ABQ4EYF2</accession>
<evidence type="ECO:0000313" key="3">
    <source>
        <dbReference type="Proteomes" id="UP000621500"/>
    </source>
</evidence>